<dbReference type="EnsemblPlants" id="MELO3C032395.2.1">
    <property type="protein sequence ID" value="MELO3C032395.2.1"/>
    <property type="gene ID" value="MELO3C032395.2"/>
</dbReference>
<reference evidence="1" key="1">
    <citation type="submission" date="2023-03" db="UniProtKB">
        <authorList>
            <consortium name="EnsemblPlants"/>
        </authorList>
    </citation>
    <scope>IDENTIFICATION</scope>
</reference>
<proteinExistence type="predicted"/>
<protein>
    <submittedName>
        <fullName evidence="1">Uncharacterized protein</fullName>
    </submittedName>
</protein>
<sequence length="73" mass="8975">MQTYIVVFISEREAELYYHRHLREVEIELHHHHPLRVAPSSFGELEAEMYYHHHARDCNTLKMNDPLDGRYWR</sequence>
<name>A0A9I9EDV6_CUCME</name>
<organism evidence="1">
    <name type="scientific">Cucumis melo</name>
    <name type="common">Muskmelon</name>
    <dbReference type="NCBI Taxonomy" id="3656"/>
    <lineage>
        <taxon>Eukaryota</taxon>
        <taxon>Viridiplantae</taxon>
        <taxon>Streptophyta</taxon>
        <taxon>Embryophyta</taxon>
        <taxon>Tracheophyta</taxon>
        <taxon>Spermatophyta</taxon>
        <taxon>Magnoliopsida</taxon>
        <taxon>eudicotyledons</taxon>
        <taxon>Gunneridae</taxon>
        <taxon>Pentapetalae</taxon>
        <taxon>rosids</taxon>
        <taxon>fabids</taxon>
        <taxon>Cucurbitales</taxon>
        <taxon>Cucurbitaceae</taxon>
        <taxon>Benincaseae</taxon>
        <taxon>Cucumis</taxon>
    </lineage>
</organism>
<dbReference type="Gramene" id="MELO3C032395.2.1">
    <property type="protein sequence ID" value="MELO3C032395.2.1"/>
    <property type="gene ID" value="MELO3C032395.2"/>
</dbReference>
<evidence type="ECO:0000313" key="1">
    <source>
        <dbReference type="EnsemblPlants" id="MELO3C032395.2.1"/>
    </source>
</evidence>
<accession>A0A9I9EDV6</accession>
<dbReference type="AlphaFoldDB" id="A0A9I9EDV6"/>